<dbReference type="Proteomes" id="UP000287746">
    <property type="component" value="Unassembled WGS sequence"/>
</dbReference>
<dbReference type="InterPro" id="IPR003615">
    <property type="entry name" value="HNH_nuc"/>
</dbReference>
<evidence type="ECO:0000313" key="2">
    <source>
        <dbReference type="EMBL" id="RSY81072.1"/>
    </source>
</evidence>
<dbReference type="EMBL" id="QQYZ01000015">
    <property type="protein sequence ID" value="RSY81072.1"/>
    <property type="molecule type" value="Genomic_DNA"/>
</dbReference>
<protein>
    <recommendedName>
        <fullName evidence="1">ScoMcrA-like N-terminal head domain-containing protein</fullName>
    </recommendedName>
</protein>
<gene>
    <name evidence="2" type="ORF">DAH66_15380</name>
</gene>
<sequence>MADDFEIVRATLTPATPALAAFDYLIAHARAAAFLLVPRTREVRSIELQWPDRRQNPFSAQTHPGHVNFYLRRPILNTYPELFAAAERRFGAVKANSRGEYRTHLRTIEEVDALLTFLRGQGAWPSHRHDRRFVASTFQAVTGEHLLRAAQRLVRGFSDHRFGPSTEYDLLFDGHRLPPKAVFGLAASDALGFPVGPENFSAGDNTLCFRMLRGHGYPIVAKGERGALDPALISDEDRSWSEGRPRLVTHLRRERGIGLAAAKRDQFRQLHGRLFCERCGMDPVETFGSELGEACIEIHHRDTHVAEMGEGHETRLEDLQCLCANCHRVTHRELKALVIAWS</sequence>
<comment type="caution">
    <text evidence="2">The sequence shown here is derived from an EMBL/GenBank/DDBJ whole genome shotgun (WGS) entry which is preliminary data.</text>
</comment>
<reference evidence="2 3" key="1">
    <citation type="submission" date="2018-07" db="EMBL/GenBank/DDBJ databases">
        <title>Genomic and Epidemiologic Investigation of an Indolent Hospital Outbreak.</title>
        <authorList>
            <person name="Johnson R.C."/>
            <person name="Deming C."/>
            <person name="Conlan S."/>
            <person name="Zellmer C.J."/>
            <person name="Michelin A.V."/>
            <person name="Lee-Lin S."/>
            <person name="Thomas P.J."/>
            <person name="Park M."/>
            <person name="Weingarten R.A."/>
            <person name="Less J."/>
            <person name="Dekker J.P."/>
            <person name="Frank K.M."/>
            <person name="Musser K.A."/>
            <person name="Mcquiston J.R."/>
            <person name="Henderson D.K."/>
            <person name="Lau A.F."/>
            <person name="Palmore T.N."/>
            <person name="Segre J.A."/>
        </authorList>
    </citation>
    <scope>NUCLEOTIDE SEQUENCE [LARGE SCALE GENOMIC DNA]</scope>
    <source>
        <strain evidence="2 3">SK-CDC1_0717</strain>
    </source>
</reference>
<dbReference type="RefSeq" id="WP_126005034.1">
    <property type="nucleotide sequence ID" value="NZ_QQYZ01000015.1"/>
</dbReference>
<feature type="domain" description="ScoMcrA-like N-terminal head" evidence="1">
    <location>
        <begin position="158"/>
        <end position="219"/>
    </location>
</feature>
<organism evidence="2 3">
    <name type="scientific">Sphingomonas koreensis</name>
    <dbReference type="NCBI Taxonomy" id="93064"/>
    <lineage>
        <taxon>Bacteria</taxon>
        <taxon>Pseudomonadati</taxon>
        <taxon>Pseudomonadota</taxon>
        <taxon>Alphaproteobacteria</taxon>
        <taxon>Sphingomonadales</taxon>
        <taxon>Sphingomonadaceae</taxon>
        <taxon>Sphingomonas</taxon>
    </lineage>
</organism>
<dbReference type="CDD" id="cd00085">
    <property type="entry name" value="HNHc"/>
    <property type="match status" value="1"/>
</dbReference>
<dbReference type="AlphaFoldDB" id="A0A430G184"/>
<name>A0A430G184_9SPHN</name>
<evidence type="ECO:0000259" key="1">
    <source>
        <dbReference type="Pfam" id="PF26345"/>
    </source>
</evidence>
<dbReference type="InterPro" id="IPR058807">
    <property type="entry name" value="ScoMcrA_N"/>
</dbReference>
<evidence type="ECO:0000313" key="3">
    <source>
        <dbReference type="Proteomes" id="UP000287746"/>
    </source>
</evidence>
<proteinExistence type="predicted"/>
<accession>A0A430G184</accession>
<dbReference type="Pfam" id="PF26345">
    <property type="entry name" value="ScoMcrA_N"/>
    <property type="match status" value="1"/>
</dbReference>